<reference evidence="10" key="1">
    <citation type="submission" date="2017-03" db="EMBL/GenBank/DDBJ databases">
        <authorList>
            <person name="Lund M.B."/>
        </authorList>
    </citation>
    <scope>NUCLEOTIDE SEQUENCE [LARGE SCALE GENOMIC DNA]</scope>
</reference>
<feature type="binding site" evidence="8">
    <location>
        <position position="142"/>
    </location>
    <ligand>
        <name>Mn(2+)</name>
        <dbReference type="ChEBI" id="CHEBI:29035"/>
    </ligand>
</feature>
<comment type="function">
    <text evidence="8">CRISPR (clustered regularly interspaced short palindromic repeat), is an adaptive immune system that provides protection against mobile genetic elements (viruses, transposable elements and conjugative plasmids). CRISPR clusters contain spacers, sequences complementary to antecedent mobile elements, and target invading nucleic acids. CRISPR clusters are transcribed and processed into CRISPR RNA (crRNA). Acts as a dsDNA endonuclease. Involved in the integration of spacer DNA into the CRISPR cassette.</text>
</comment>
<dbReference type="NCBIfam" id="TIGR00287">
    <property type="entry name" value="cas1"/>
    <property type="match status" value="1"/>
</dbReference>
<comment type="similarity">
    <text evidence="8">Belongs to the CRISPR-associated endonuclease Cas1 family.</text>
</comment>
<feature type="binding site" evidence="8">
    <location>
        <position position="223"/>
    </location>
    <ligand>
        <name>Mn(2+)</name>
        <dbReference type="ChEBI" id="CHEBI:29035"/>
    </ligand>
</feature>
<keyword evidence="1 8" id="KW-0540">Nuclease</keyword>
<dbReference type="Gene3D" id="1.20.120.920">
    <property type="entry name" value="CRISPR-associated endonuclease Cas1, C-terminal domain"/>
    <property type="match status" value="1"/>
</dbReference>
<comment type="cofactor">
    <cofactor evidence="8">
        <name>Mg(2+)</name>
        <dbReference type="ChEBI" id="CHEBI:18420"/>
    </cofactor>
    <cofactor evidence="8">
        <name>Mn(2+)</name>
        <dbReference type="ChEBI" id="CHEBI:29035"/>
    </cofactor>
</comment>
<protein>
    <recommendedName>
        <fullName evidence="8">CRISPR-associated endonuclease Cas1</fullName>
        <ecNumber evidence="8">3.1.-.-</ecNumber>
    </recommendedName>
</protein>
<evidence type="ECO:0000256" key="3">
    <source>
        <dbReference type="ARBA" id="ARBA00022759"/>
    </source>
</evidence>
<dbReference type="NCBIfam" id="TIGR03638">
    <property type="entry name" value="cas1_ECOLI"/>
    <property type="match status" value="1"/>
</dbReference>
<keyword evidence="8" id="KW-0464">Manganese</keyword>
<dbReference type="GO" id="GO:0016787">
    <property type="term" value="F:hydrolase activity"/>
    <property type="evidence" value="ECO:0007669"/>
    <property type="project" value="UniProtKB-KW"/>
</dbReference>
<proteinExistence type="inferred from homology"/>
<evidence type="ECO:0000256" key="1">
    <source>
        <dbReference type="ARBA" id="ARBA00022722"/>
    </source>
</evidence>
<dbReference type="InterPro" id="IPR019851">
    <property type="entry name" value="CRISPR-assoc_Cas1_ECOLI"/>
</dbReference>
<evidence type="ECO:0000256" key="7">
    <source>
        <dbReference type="ARBA" id="ARBA00023125"/>
    </source>
</evidence>
<feature type="binding site" evidence="8">
    <location>
        <position position="210"/>
    </location>
    <ligand>
        <name>Mn(2+)</name>
        <dbReference type="ChEBI" id="CHEBI:29035"/>
    </ligand>
</feature>
<keyword evidence="7 8" id="KW-0238">DNA-binding</keyword>
<dbReference type="HAMAP" id="MF_01470">
    <property type="entry name" value="Cas1"/>
    <property type="match status" value="1"/>
</dbReference>
<evidence type="ECO:0000256" key="4">
    <source>
        <dbReference type="ARBA" id="ARBA00022801"/>
    </source>
</evidence>
<dbReference type="InterPro" id="IPR002729">
    <property type="entry name" value="CRISPR-assoc_Cas1"/>
</dbReference>
<comment type="subunit">
    <text evidence="8">Homodimer, forms a heterotetramer with a Cas2 homodimer.</text>
</comment>
<dbReference type="GO" id="GO:0003677">
    <property type="term" value="F:DNA binding"/>
    <property type="evidence" value="ECO:0007669"/>
    <property type="project" value="UniProtKB-KW"/>
</dbReference>
<dbReference type="PANTHER" id="PTHR34353:SF3">
    <property type="entry name" value="CRISPR-ASSOCIATED ENDONUCLEASE CAS1"/>
    <property type="match status" value="1"/>
</dbReference>
<dbReference type="GO" id="GO:0043571">
    <property type="term" value="P:maintenance of CRISPR repeat elements"/>
    <property type="evidence" value="ECO:0007669"/>
    <property type="project" value="UniProtKB-UniRule"/>
</dbReference>
<dbReference type="GO" id="GO:0004520">
    <property type="term" value="F:DNA endonuclease activity"/>
    <property type="evidence" value="ECO:0007669"/>
    <property type="project" value="InterPro"/>
</dbReference>
<dbReference type="AlphaFoldDB" id="A0A2A6FQJ7"/>
<dbReference type="GO" id="GO:0051607">
    <property type="term" value="P:defense response to virus"/>
    <property type="evidence" value="ECO:0007669"/>
    <property type="project" value="UniProtKB-UniRule"/>
</dbReference>
<dbReference type="Pfam" id="PF01867">
    <property type="entry name" value="Cas_Cas1"/>
    <property type="match status" value="2"/>
</dbReference>
<dbReference type="InterPro" id="IPR050646">
    <property type="entry name" value="Cas1"/>
</dbReference>
<evidence type="ECO:0000256" key="5">
    <source>
        <dbReference type="ARBA" id="ARBA00022842"/>
    </source>
</evidence>
<organism evidence="9 10">
    <name type="scientific">Candidatus Lumbricidiphila eiseniae</name>
    <dbReference type="NCBI Taxonomy" id="1969409"/>
    <lineage>
        <taxon>Bacteria</taxon>
        <taxon>Bacillati</taxon>
        <taxon>Actinomycetota</taxon>
        <taxon>Actinomycetes</taxon>
        <taxon>Micrococcales</taxon>
        <taxon>Microbacteriaceae</taxon>
        <taxon>Candidatus Lumbricidiphila</taxon>
    </lineage>
</organism>
<evidence type="ECO:0000256" key="6">
    <source>
        <dbReference type="ARBA" id="ARBA00023118"/>
    </source>
</evidence>
<keyword evidence="4 8" id="KW-0378">Hydrolase</keyword>
<evidence type="ECO:0000256" key="2">
    <source>
        <dbReference type="ARBA" id="ARBA00022723"/>
    </source>
</evidence>
<dbReference type="PANTHER" id="PTHR34353">
    <property type="entry name" value="CRISPR-ASSOCIATED ENDONUCLEASE CAS1 1"/>
    <property type="match status" value="1"/>
</dbReference>
<dbReference type="EC" id="3.1.-.-" evidence="8"/>
<gene>
    <name evidence="8" type="primary">cas1</name>
    <name evidence="9" type="ORF">B5766_07490</name>
</gene>
<dbReference type="Gene3D" id="3.100.10.20">
    <property type="entry name" value="CRISPR-associated endonuclease Cas1, N-terminal domain"/>
    <property type="match status" value="1"/>
</dbReference>
<evidence type="ECO:0000313" key="9">
    <source>
        <dbReference type="EMBL" id="PDQ35152.1"/>
    </source>
</evidence>
<comment type="caution">
    <text evidence="9">The sequence shown here is derived from an EMBL/GenBank/DDBJ whole genome shotgun (WGS) entry which is preliminary data.</text>
</comment>
<keyword evidence="5 8" id="KW-0460">Magnesium</keyword>
<keyword evidence="6 8" id="KW-0051">Antiviral defense</keyword>
<sequence>MWWRSGVSEVGRMADRISTIYLDRCRIDRHNQSITVATEVEEFRVPAATIACILLGPGTTVTHGAITLLADACVSVAWVGENGVRLYAAGTSTTRSSRVLETQARLVSRPSERIRVARAMYGLRFPDEDVSSMTMQQLLGREGTRVKRSYSAHAKRTGVAWDRRAYIPGKPMAVGDNVNRLLSAANAALYGISHAAIVGVGASPALGFVHTGSANSFVLDIADLYKTEITVPIAFDLAAQGLTAERDARLAVRDAVVEHSLMKRVVRDVLSLLSIEEDEVEEPPSMLWAGTPGTVSGGVNYDPTILRSI</sequence>
<dbReference type="GO" id="GO:0046872">
    <property type="term" value="F:metal ion binding"/>
    <property type="evidence" value="ECO:0007669"/>
    <property type="project" value="UniProtKB-UniRule"/>
</dbReference>
<dbReference type="Proteomes" id="UP000219994">
    <property type="component" value="Unassembled WGS sequence"/>
</dbReference>
<accession>A0A2A6FQJ7</accession>
<dbReference type="InterPro" id="IPR042211">
    <property type="entry name" value="CRISPR-assoc_Cas1_N"/>
</dbReference>
<keyword evidence="3 8" id="KW-0255">Endonuclease</keyword>
<dbReference type="InterPro" id="IPR042206">
    <property type="entry name" value="CRISPR-assoc_Cas1_C"/>
</dbReference>
<name>A0A2A6FQJ7_9MICO</name>
<evidence type="ECO:0000313" key="10">
    <source>
        <dbReference type="Proteomes" id="UP000219994"/>
    </source>
</evidence>
<keyword evidence="2 8" id="KW-0479">Metal-binding</keyword>
<dbReference type="EMBL" id="NAEP01000039">
    <property type="protein sequence ID" value="PDQ35152.1"/>
    <property type="molecule type" value="Genomic_DNA"/>
</dbReference>
<evidence type="ECO:0000256" key="8">
    <source>
        <dbReference type="HAMAP-Rule" id="MF_01470"/>
    </source>
</evidence>